<comment type="caution">
    <text evidence="1">The sequence shown here is derived from an EMBL/GenBank/DDBJ whole genome shotgun (WGS) entry which is preliminary data.</text>
</comment>
<reference evidence="1" key="1">
    <citation type="journal article" date="2015" name="Nature">
        <title>Complex archaea that bridge the gap between prokaryotes and eukaryotes.</title>
        <authorList>
            <person name="Spang A."/>
            <person name="Saw J.H."/>
            <person name="Jorgensen S.L."/>
            <person name="Zaremba-Niedzwiedzka K."/>
            <person name="Martijn J."/>
            <person name="Lind A.E."/>
            <person name="van Eijk R."/>
            <person name="Schleper C."/>
            <person name="Guy L."/>
            <person name="Ettema T.J."/>
        </authorList>
    </citation>
    <scope>NUCLEOTIDE SEQUENCE</scope>
</reference>
<proteinExistence type="predicted"/>
<evidence type="ECO:0000313" key="1">
    <source>
        <dbReference type="EMBL" id="KKN78046.1"/>
    </source>
</evidence>
<protein>
    <submittedName>
        <fullName evidence="1">Uncharacterized protein</fullName>
    </submittedName>
</protein>
<dbReference type="AlphaFoldDB" id="A0A0F9VX51"/>
<name>A0A0F9VX51_9ZZZZ</name>
<accession>A0A0F9VX51</accession>
<gene>
    <name evidence="1" type="ORF">LCGC14_0353890</name>
</gene>
<sequence length="154" mass="15518">MKGRETTGLAILACAVIAAAVPALPVRAQSWTGSDGTAGFAVAGDYTGLSFRCGSAGEIAMIFSGFPGGLQDGDRYTVGVSVDGTAFLYEATAREGEAEGTSVLVSRGSPVGLAELIAALRKGRSAEISGPAGRYTIPLTGSGKALDNLRRTCG</sequence>
<organism evidence="1">
    <name type="scientific">marine sediment metagenome</name>
    <dbReference type="NCBI Taxonomy" id="412755"/>
    <lineage>
        <taxon>unclassified sequences</taxon>
        <taxon>metagenomes</taxon>
        <taxon>ecological metagenomes</taxon>
    </lineage>
</organism>
<dbReference type="EMBL" id="LAZR01000269">
    <property type="protein sequence ID" value="KKN78046.1"/>
    <property type="molecule type" value="Genomic_DNA"/>
</dbReference>